<dbReference type="EMBL" id="MLKD01000003">
    <property type="protein sequence ID" value="OQE28490.1"/>
    <property type="molecule type" value="Genomic_DNA"/>
</dbReference>
<protein>
    <submittedName>
        <fullName evidence="1">Uncharacterized protein</fullName>
    </submittedName>
</protein>
<organism evidence="1 2">
    <name type="scientific">Penicillium steckii</name>
    <dbReference type="NCBI Taxonomy" id="303698"/>
    <lineage>
        <taxon>Eukaryota</taxon>
        <taxon>Fungi</taxon>
        <taxon>Dikarya</taxon>
        <taxon>Ascomycota</taxon>
        <taxon>Pezizomycotina</taxon>
        <taxon>Eurotiomycetes</taxon>
        <taxon>Eurotiomycetidae</taxon>
        <taxon>Eurotiales</taxon>
        <taxon>Aspergillaceae</taxon>
        <taxon>Penicillium</taxon>
    </lineage>
</organism>
<proteinExistence type="predicted"/>
<name>A0A1V6TRI0_9EURO</name>
<gene>
    <name evidence="1" type="ORF">PENSTE_c003G08219</name>
</gene>
<comment type="caution">
    <text evidence="1">The sequence shown here is derived from an EMBL/GenBank/DDBJ whole genome shotgun (WGS) entry which is preliminary data.</text>
</comment>
<evidence type="ECO:0000313" key="1">
    <source>
        <dbReference type="EMBL" id="OQE28490.1"/>
    </source>
</evidence>
<reference evidence="2" key="1">
    <citation type="journal article" date="2017" name="Nat. Microbiol.">
        <title>Global analysis of biosynthetic gene clusters reveals vast potential of secondary metabolite production in Penicillium species.</title>
        <authorList>
            <person name="Nielsen J.C."/>
            <person name="Grijseels S."/>
            <person name="Prigent S."/>
            <person name="Ji B."/>
            <person name="Dainat J."/>
            <person name="Nielsen K.F."/>
            <person name="Frisvad J.C."/>
            <person name="Workman M."/>
            <person name="Nielsen J."/>
        </authorList>
    </citation>
    <scope>NUCLEOTIDE SEQUENCE [LARGE SCALE GENOMIC DNA]</scope>
    <source>
        <strain evidence="2">IBT 24891</strain>
    </source>
</reference>
<dbReference type="Pfam" id="PF14441">
    <property type="entry name" value="OTT_1508_deam"/>
    <property type="match status" value="1"/>
</dbReference>
<sequence>MAVLTQSGNLHKRFLETVLLLKALNEVQGVPSAHGLDSNERPSTQRAVFLKRKFLDSFAFVCATRKGGANVSAACMEENQSGETIIRLACNTGVRESVLSDAQAIIQILTRVANGECVNETSILSKIISMDSSRIHQYLQELKACHAPVSRPEIERRISKHAVDAPLHHVESLLEWFDGIPAIQELDCENEEKLLKFIRHAQRAKHDYAELLHASFRTDTGQLEKWLLIVFKLGRYGIASRAFAQLAFEQPTLIAHMAVHPVMAPEELPISPPRLDLDVVLRRLNSSQVDTYRRRLSQIWKGKGTLQNYFARQCPDHFSVHAELQLVSFYDDNPHVKPSLRFIGVSKKSCYLCNRFLANHPLSLTTSACHQKLYSTWAAPSTKASKVYNSYKSIIRRLICTMEAAIKQELDSRSKFSHRLVPPDSSAGVSLSGITEPRSIPVMSGALLEEPIYNRQKTMSRSLVSRNDSAYSDGSGSVIPFWGTPLQAQYTGTLDFESQDCIHNNEIPSTISPLPSKIMTMVLHFERADNHLKQEIVRVSEIFDHANQQPVWERLVEILSFDGRFRINFCLENDLLMIENHAVEDQRQFAACLQYLYNIDKLNGHCLVCDRNTIEKSVHGCTDVDGLQFQDTMSPITHNLQNYTCC</sequence>
<dbReference type="OrthoDB" id="4851849at2759"/>
<dbReference type="InterPro" id="IPR027796">
    <property type="entry name" value="OTT_1508_deam-like"/>
</dbReference>
<accession>A0A1V6TRI0</accession>
<keyword evidence="2" id="KW-1185">Reference proteome</keyword>
<dbReference type="Proteomes" id="UP000191285">
    <property type="component" value="Unassembled WGS sequence"/>
</dbReference>
<dbReference type="PANTHER" id="PTHR42037:SF1">
    <property type="match status" value="1"/>
</dbReference>
<dbReference type="AlphaFoldDB" id="A0A1V6TRI0"/>
<evidence type="ECO:0000313" key="2">
    <source>
        <dbReference type="Proteomes" id="UP000191285"/>
    </source>
</evidence>
<dbReference type="PANTHER" id="PTHR42037">
    <property type="match status" value="1"/>
</dbReference>